<keyword evidence="6" id="KW-0472">Membrane</keyword>
<dbReference type="OrthoDB" id="1923497at2759"/>
<comment type="similarity">
    <text evidence="2">Belongs to the major facilitator superfamily. Folate-biopterin transporter (TC 2.A.71) family.</text>
</comment>
<keyword evidence="4" id="KW-0812">Transmembrane</keyword>
<proteinExistence type="inferred from homology"/>
<dbReference type="Proteomes" id="UP000189703">
    <property type="component" value="Unplaced"/>
</dbReference>
<dbReference type="GO" id="GO:0008517">
    <property type="term" value="F:folic acid transmembrane transporter activity"/>
    <property type="evidence" value="ECO:0000318"/>
    <property type="project" value="GO_Central"/>
</dbReference>
<evidence type="ECO:0000256" key="6">
    <source>
        <dbReference type="ARBA" id="ARBA00023136"/>
    </source>
</evidence>
<dbReference type="GO" id="GO:0098838">
    <property type="term" value="P:folate transmembrane transport"/>
    <property type="evidence" value="ECO:0000318"/>
    <property type="project" value="GO_Central"/>
</dbReference>
<evidence type="ECO:0000256" key="4">
    <source>
        <dbReference type="ARBA" id="ARBA00022692"/>
    </source>
</evidence>
<evidence type="ECO:0000256" key="1">
    <source>
        <dbReference type="ARBA" id="ARBA00004141"/>
    </source>
</evidence>
<dbReference type="OMA" id="SMYTIVF"/>
<evidence type="ECO:0000256" key="5">
    <source>
        <dbReference type="ARBA" id="ARBA00022989"/>
    </source>
</evidence>
<dbReference type="PANTHER" id="PTHR31585">
    <property type="entry name" value="FOLATE-BIOPTERIN TRANSPORTER 1, CHLOROPLASTIC"/>
    <property type="match status" value="1"/>
</dbReference>
<dbReference type="AlphaFoldDB" id="A0A1U8Q8Q7"/>
<evidence type="ECO:0000313" key="7">
    <source>
        <dbReference type="Proteomes" id="UP000189703"/>
    </source>
</evidence>
<keyword evidence="3" id="KW-0813">Transport</keyword>
<dbReference type="InterPro" id="IPR036259">
    <property type="entry name" value="MFS_trans_sf"/>
</dbReference>
<keyword evidence="7" id="KW-1185">Reference proteome</keyword>
<sequence>MVASAGNTLRPLLGFGFWVQGFRCFPWMGVNFFLKDGLKVDPSTLQLLQNSANLPMIGKPIYGIVSDAVYIGGQHRIPYIAIGGSGEPGMERDRVATCYWYWNFRIALRVRVKLYFHFGGKDILAELPSISGFFLKQRVLGKTLRKGRNDEVADAASGDAAVWFKKLLGLTFFLQAVSWLTIAVLPSTSISIFTVSLLLLLSNLGASIVEVANDALVAETGKQPTSSKKSQPSSSGELQSFVWIATSVGGVLGNLLGGIVIDRFSPQMMFLVFGLLLSVQLLTTLVVRESSLNLPMNPSSSGIRKQLSMLSIALHKPEIAYAIVWFAASYAVIPVLTGTMFFYQTQYLSLDSSVLGLSKVFGQAAMLLWSVIYNQRLKSVPPRKLISAVQVVMAMFMLSDVLFVKEFYRNLGIPDSVYVVIFSGLLEVLFIFKLLPFSVLMAQLCPPGCEGSLMAFVMSAIAFAFIVSGYLGVALVKYIGISEKDFSGLPHGILIQVACTLVPLYWSSWIPDDVKLQKKKE</sequence>
<reference evidence="8" key="1">
    <citation type="submission" date="2025-08" db="UniProtKB">
        <authorList>
            <consortium name="RefSeq"/>
        </authorList>
    </citation>
    <scope>IDENTIFICATION</scope>
</reference>
<evidence type="ECO:0000256" key="3">
    <source>
        <dbReference type="ARBA" id="ARBA00022448"/>
    </source>
</evidence>
<dbReference type="FunCoup" id="A0A1U8Q8Q7">
    <property type="interactions" value="33"/>
</dbReference>
<dbReference type="Gene3D" id="1.20.1250.20">
    <property type="entry name" value="MFS general substrate transporter like domains"/>
    <property type="match status" value="1"/>
</dbReference>
<dbReference type="GO" id="GO:0016020">
    <property type="term" value="C:membrane"/>
    <property type="evidence" value="ECO:0007669"/>
    <property type="project" value="UniProtKB-SubCell"/>
</dbReference>
<evidence type="ECO:0000313" key="8">
    <source>
        <dbReference type="RefSeq" id="XP_019054431.1"/>
    </source>
</evidence>
<organism evidence="7 8">
    <name type="scientific">Nelumbo nucifera</name>
    <name type="common">Sacred lotus</name>
    <dbReference type="NCBI Taxonomy" id="4432"/>
    <lineage>
        <taxon>Eukaryota</taxon>
        <taxon>Viridiplantae</taxon>
        <taxon>Streptophyta</taxon>
        <taxon>Embryophyta</taxon>
        <taxon>Tracheophyta</taxon>
        <taxon>Spermatophyta</taxon>
        <taxon>Magnoliopsida</taxon>
        <taxon>Proteales</taxon>
        <taxon>Nelumbonaceae</taxon>
        <taxon>Nelumbo</taxon>
    </lineage>
</organism>
<accession>A0A1U8Q8Q7</accession>
<gene>
    <name evidence="8" type="primary">LOC104603914</name>
</gene>
<dbReference type="PANTHER" id="PTHR31585:SF2">
    <property type="entry name" value="FOLATE-BIOPTERIN TRANSPORTER 7-RELATED"/>
    <property type="match status" value="1"/>
</dbReference>
<dbReference type="Pfam" id="PF03092">
    <property type="entry name" value="BT1"/>
    <property type="match status" value="2"/>
</dbReference>
<comment type="subcellular location">
    <subcellularLocation>
        <location evidence="1">Membrane</location>
        <topology evidence="1">Multi-pass membrane protein</topology>
    </subcellularLocation>
</comment>
<keyword evidence="5" id="KW-1133">Transmembrane helix</keyword>
<protein>
    <submittedName>
        <fullName evidence="8">Probable folate-biopterin transporter 7 isoform X1</fullName>
    </submittedName>
</protein>
<dbReference type="InterPro" id="IPR039309">
    <property type="entry name" value="BT1"/>
</dbReference>
<dbReference type="GeneID" id="104603914"/>
<dbReference type="RefSeq" id="XP_019054431.1">
    <property type="nucleotide sequence ID" value="XM_019198886.1"/>
</dbReference>
<dbReference type="SUPFAM" id="SSF103473">
    <property type="entry name" value="MFS general substrate transporter"/>
    <property type="match status" value="1"/>
</dbReference>
<name>A0A1U8Q8Q7_NELNU</name>
<evidence type="ECO:0000256" key="2">
    <source>
        <dbReference type="ARBA" id="ARBA00007015"/>
    </source>
</evidence>